<sequence length="105" mass="11024">MQWLLPGLLQRPCQPGKAPDYGAWAAARETGTSPTAARPAALRSDCCCRSNGPTSIAAGAAAGVLAPIAHPPASRVAQGLQRIFSTLKRPWRRTCSSLLKPSPFS</sequence>
<organism evidence="1 2">
    <name type="scientific">Pseudomonas protegens (strain DSM 19095 / LMG 27888 / CFBP 6595 / CHA0)</name>
    <dbReference type="NCBI Taxonomy" id="1124983"/>
    <lineage>
        <taxon>Bacteria</taxon>
        <taxon>Pseudomonadati</taxon>
        <taxon>Pseudomonadota</taxon>
        <taxon>Gammaproteobacteria</taxon>
        <taxon>Pseudomonadales</taxon>
        <taxon>Pseudomonadaceae</taxon>
        <taxon>Pseudomonas</taxon>
    </lineage>
</organism>
<dbReference type="Proteomes" id="UP000013940">
    <property type="component" value="Chromosome"/>
</dbReference>
<name>A0A2C9EN61_PSEPH</name>
<evidence type="ECO:0000313" key="2">
    <source>
        <dbReference type="Proteomes" id="UP000013940"/>
    </source>
</evidence>
<evidence type="ECO:0000313" key="1">
    <source>
        <dbReference type="EMBL" id="AGL84968.1"/>
    </source>
</evidence>
<dbReference type="KEGG" id="pprc:PFLCHA0_c31980"/>
<proteinExistence type="predicted"/>
<dbReference type="AlphaFoldDB" id="A0A2C9EN61"/>
<dbReference type="HOGENOM" id="CLU_2234227_0_0_6"/>
<dbReference type="EMBL" id="CP003190">
    <property type="protein sequence ID" value="AGL84968.1"/>
    <property type="molecule type" value="Genomic_DNA"/>
</dbReference>
<gene>
    <name evidence="1" type="ORF">PFLCHA0_c31980</name>
</gene>
<accession>A0A2C9EN61</accession>
<protein>
    <submittedName>
        <fullName evidence="1">Uncharacterized protein</fullName>
    </submittedName>
</protein>
<reference evidence="2" key="1">
    <citation type="journal article" date="2014" name="Genome Announc.">
        <title>Full-genome sequence of the plant growth-promoting bacterium Pseudomonas protegens CHA0.</title>
        <authorList>
            <person name="Jousset A."/>
            <person name="Schuldes J."/>
            <person name="Keel C."/>
            <person name="Maurhofer M."/>
            <person name="Daniel R."/>
            <person name="Scheu S."/>
            <person name="Thuermer A."/>
        </authorList>
    </citation>
    <scope>NUCLEOTIDE SEQUENCE [LARGE SCALE GENOMIC DNA]</scope>
    <source>
        <strain evidence="2">DSM 19095 / LMG 27888 / CFBP 6595 / CHA0</strain>
    </source>
</reference>